<name>A0AAV5ABF4_9AGAM</name>
<dbReference type="AlphaFoldDB" id="A0AAV5ABF4"/>
<gene>
    <name evidence="1" type="ORF">Clacol_004476</name>
</gene>
<evidence type="ECO:0000313" key="1">
    <source>
        <dbReference type="EMBL" id="GJJ10250.1"/>
    </source>
</evidence>
<accession>A0AAV5ABF4</accession>
<proteinExistence type="predicted"/>
<dbReference type="Proteomes" id="UP001050691">
    <property type="component" value="Unassembled WGS sequence"/>
</dbReference>
<organism evidence="1 2">
    <name type="scientific">Clathrus columnatus</name>
    <dbReference type="NCBI Taxonomy" id="1419009"/>
    <lineage>
        <taxon>Eukaryota</taxon>
        <taxon>Fungi</taxon>
        <taxon>Dikarya</taxon>
        <taxon>Basidiomycota</taxon>
        <taxon>Agaricomycotina</taxon>
        <taxon>Agaricomycetes</taxon>
        <taxon>Phallomycetidae</taxon>
        <taxon>Phallales</taxon>
        <taxon>Clathraceae</taxon>
        <taxon>Clathrus</taxon>
    </lineage>
</organism>
<reference evidence="1" key="1">
    <citation type="submission" date="2021-10" db="EMBL/GenBank/DDBJ databases">
        <title>De novo Genome Assembly of Clathrus columnatus (Basidiomycota, Fungi) Using Illumina and Nanopore Sequence Data.</title>
        <authorList>
            <person name="Ogiso-Tanaka E."/>
            <person name="Itagaki H."/>
            <person name="Hosoya T."/>
            <person name="Hosaka K."/>
        </authorList>
    </citation>
    <scope>NUCLEOTIDE SEQUENCE</scope>
    <source>
        <strain evidence="1">MO-923</strain>
    </source>
</reference>
<sequence length="119" mass="13253">MALKKRHYSTYDYNAHVTFSVAELEISLYSSPNALRRNAARIGGRTTYADVVCFSAAADNSDAFTPPVFGEGVLENTFVKRDTATYTELYSEICEEANPDQKPMLSASRRISGNIRFIV</sequence>
<protein>
    <submittedName>
        <fullName evidence="1">Uncharacterized protein</fullName>
    </submittedName>
</protein>
<dbReference type="EMBL" id="BPWL01000005">
    <property type="protein sequence ID" value="GJJ10250.1"/>
    <property type="molecule type" value="Genomic_DNA"/>
</dbReference>
<keyword evidence="2" id="KW-1185">Reference proteome</keyword>
<evidence type="ECO:0000313" key="2">
    <source>
        <dbReference type="Proteomes" id="UP001050691"/>
    </source>
</evidence>
<comment type="caution">
    <text evidence="1">The sequence shown here is derived from an EMBL/GenBank/DDBJ whole genome shotgun (WGS) entry which is preliminary data.</text>
</comment>